<evidence type="ECO:0000256" key="10">
    <source>
        <dbReference type="ARBA" id="ARBA00023944"/>
    </source>
</evidence>
<keyword evidence="5 11" id="KW-0999">Mitochondrion inner membrane</keyword>
<evidence type="ECO:0000256" key="9">
    <source>
        <dbReference type="ARBA" id="ARBA00023239"/>
    </source>
</evidence>
<accession>A0AAV2HTE7</accession>
<evidence type="ECO:0000313" key="13">
    <source>
        <dbReference type="EMBL" id="CAL1535571.1"/>
    </source>
</evidence>
<dbReference type="Proteomes" id="UP001497497">
    <property type="component" value="Unassembled WGS sequence"/>
</dbReference>
<dbReference type="GO" id="GO:0046872">
    <property type="term" value="F:metal ion binding"/>
    <property type="evidence" value="ECO:0007669"/>
    <property type="project" value="UniProtKB-KW"/>
</dbReference>
<organism evidence="13 14">
    <name type="scientific">Lymnaea stagnalis</name>
    <name type="common">Great pond snail</name>
    <name type="synonym">Helix stagnalis</name>
    <dbReference type="NCBI Taxonomy" id="6523"/>
    <lineage>
        <taxon>Eukaryota</taxon>
        <taxon>Metazoa</taxon>
        <taxon>Spiralia</taxon>
        <taxon>Lophotrochozoa</taxon>
        <taxon>Mollusca</taxon>
        <taxon>Gastropoda</taxon>
        <taxon>Heterobranchia</taxon>
        <taxon>Euthyneura</taxon>
        <taxon>Panpulmonata</taxon>
        <taxon>Hygrophila</taxon>
        <taxon>Lymnaeoidea</taxon>
        <taxon>Lymnaeidae</taxon>
        <taxon>Lymnaea</taxon>
    </lineage>
</organism>
<name>A0AAV2HTE7_LYMST</name>
<evidence type="ECO:0000256" key="2">
    <source>
        <dbReference type="ARBA" id="ARBA00007255"/>
    </source>
</evidence>
<proteinExistence type="inferred from homology"/>
<dbReference type="PANTHER" id="PTHR12743:SF0">
    <property type="entry name" value="HOLOCYTOCHROME C-TYPE SYNTHASE"/>
    <property type="match status" value="1"/>
</dbReference>
<comment type="catalytic activity">
    <reaction evidence="10">
        <text>holo-[cytochrome c] = apo-[cytochrome c] + heme b</text>
        <dbReference type="Rhea" id="RHEA:22648"/>
        <dbReference type="Rhea" id="RHEA-COMP:10725"/>
        <dbReference type="Rhea" id="RHEA-COMP:10726"/>
        <dbReference type="ChEBI" id="CHEBI:29950"/>
        <dbReference type="ChEBI" id="CHEBI:60344"/>
        <dbReference type="ChEBI" id="CHEBI:83739"/>
        <dbReference type="EC" id="4.4.1.17"/>
    </reaction>
    <physiologicalReaction direction="right-to-left" evidence="10">
        <dbReference type="Rhea" id="RHEA:22650"/>
    </physiologicalReaction>
</comment>
<evidence type="ECO:0000256" key="3">
    <source>
        <dbReference type="ARBA" id="ARBA00022617"/>
    </source>
</evidence>
<dbReference type="GO" id="GO:0005743">
    <property type="term" value="C:mitochondrial inner membrane"/>
    <property type="evidence" value="ECO:0007669"/>
    <property type="project" value="UniProtKB-SubCell"/>
</dbReference>
<dbReference type="AlphaFoldDB" id="A0AAV2HTE7"/>
<keyword evidence="4 11" id="KW-0479">Metal-binding</keyword>
<comment type="subcellular location">
    <subcellularLocation>
        <location evidence="1 11">Mitochondrion inner membrane</location>
    </subcellularLocation>
</comment>
<keyword evidence="14" id="KW-1185">Reference proteome</keyword>
<evidence type="ECO:0000256" key="4">
    <source>
        <dbReference type="ARBA" id="ARBA00022723"/>
    </source>
</evidence>
<keyword evidence="7 11" id="KW-0496">Mitochondrion</keyword>
<comment type="function">
    <text evidence="11">Lyase that catalyzes the covalent linking of the heme group to the cytochrome C apoprotein to produce the mature functional cytochrome.</text>
</comment>
<evidence type="ECO:0000256" key="5">
    <source>
        <dbReference type="ARBA" id="ARBA00022792"/>
    </source>
</evidence>
<keyword evidence="6 11" id="KW-0408">Iron</keyword>
<dbReference type="PANTHER" id="PTHR12743">
    <property type="entry name" value="CYTOCHROME C1 HEME LYASE"/>
    <property type="match status" value="1"/>
</dbReference>
<evidence type="ECO:0000313" key="14">
    <source>
        <dbReference type="Proteomes" id="UP001497497"/>
    </source>
</evidence>
<dbReference type="PROSITE" id="PS00822">
    <property type="entry name" value="CYTO_HEME_LYASE_2"/>
    <property type="match status" value="1"/>
</dbReference>
<keyword evidence="3 11" id="KW-0349">Heme</keyword>
<evidence type="ECO:0000256" key="6">
    <source>
        <dbReference type="ARBA" id="ARBA00023004"/>
    </source>
</evidence>
<dbReference type="EMBL" id="CAXITT010000205">
    <property type="protein sequence ID" value="CAL1535571.1"/>
    <property type="molecule type" value="Genomic_DNA"/>
</dbReference>
<evidence type="ECO:0000256" key="1">
    <source>
        <dbReference type="ARBA" id="ARBA00004273"/>
    </source>
</evidence>
<protein>
    <recommendedName>
        <fullName evidence="11">Holocytochrome c-type synthase</fullName>
        <ecNumber evidence="11">4.4.1.17</ecNumber>
    </recommendedName>
</protein>
<dbReference type="PROSITE" id="PS00821">
    <property type="entry name" value="CYTO_HEME_LYASE_1"/>
    <property type="match status" value="1"/>
</dbReference>
<keyword evidence="8 11" id="KW-0472">Membrane</keyword>
<dbReference type="Pfam" id="PF01265">
    <property type="entry name" value="Cyto_heme_lyase"/>
    <property type="match status" value="1"/>
</dbReference>
<evidence type="ECO:0000256" key="11">
    <source>
        <dbReference type="RuleBase" id="RU363130"/>
    </source>
</evidence>
<evidence type="ECO:0000256" key="12">
    <source>
        <dbReference type="SAM" id="MobiDB-lite"/>
    </source>
</evidence>
<dbReference type="EC" id="4.4.1.17" evidence="11"/>
<evidence type="ECO:0000256" key="8">
    <source>
        <dbReference type="ARBA" id="ARBA00023136"/>
    </source>
</evidence>
<sequence length="495" mass="55782">MGAVTSTQVATTFFDSQKETPSPIQLEFNHEVSKRVTDEGVKLMPGGDAMRPNDCPKHQIGDGKGVAGKLRIVDGGETSSKEHTLFGPNSFLSRSEALSGSQKSAILTPLIDQTPLLQTPLPQTPSPKTIPPQIPLPNLPVLSECPMHKDQDLKPTSSVSQVFPIKDNSFEKIERVKPLIEVKQDASPIIEVGKTVSPPKEMSQKLALSSIPSECPMGHGNNLNLPSECPMSRQEPSGLLTLEGYNKDNMMPPPNQRPAPDQPFPLPTERVVSSIPKAGTEEHWVYPSPQMFWNAMLRKGRWRWKDDEVSQNDMENIINIHNANNELAWREVLKWEALHADECREPKLKRFAGFATKYSPRARLRSWMGYELPFDRHDWVVDRNGKEIRYIIDYYDGGKISKNYEFALLDVRPALDSFEAFKDRMRVAVWRWTAARNELDLQQSGETPDNIKSADPLNFRNISEGAKEKEQKPSRFMSRSLSDVQSAQDKKNSVS</sequence>
<feature type="compositionally biased region" description="Polar residues" evidence="12">
    <location>
        <begin position="477"/>
        <end position="487"/>
    </location>
</feature>
<reference evidence="13 14" key="1">
    <citation type="submission" date="2024-04" db="EMBL/GenBank/DDBJ databases">
        <authorList>
            <consortium name="Genoscope - CEA"/>
            <person name="William W."/>
        </authorList>
    </citation>
    <scope>NUCLEOTIDE SEQUENCE [LARGE SCALE GENOMIC DNA]</scope>
</reference>
<evidence type="ECO:0000256" key="7">
    <source>
        <dbReference type="ARBA" id="ARBA00023128"/>
    </source>
</evidence>
<comment type="similarity">
    <text evidence="2 11">Belongs to the cytochrome c-type heme lyase family.</text>
</comment>
<gene>
    <name evidence="13" type="ORF">GSLYS_00009531001</name>
</gene>
<keyword evidence="9 11" id="KW-0456">Lyase</keyword>
<dbReference type="GO" id="GO:0004408">
    <property type="term" value="F:holocytochrome-c synthase activity"/>
    <property type="evidence" value="ECO:0007669"/>
    <property type="project" value="UniProtKB-EC"/>
</dbReference>
<feature type="region of interest" description="Disordered" evidence="12">
    <location>
        <begin position="441"/>
        <end position="495"/>
    </location>
</feature>
<comment type="caution">
    <text evidence="13">The sequence shown here is derived from an EMBL/GenBank/DDBJ whole genome shotgun (WGS) entry which is preliminary data.</text>
</comment>
<dbReference type="InterPro" id="IPR000511">
    <property type="entry name" value="Holocyt_c/c1_synthase"/>
</dbReference>